<dbReference type="InterPro" id="IPR020596">
    <property type="entry name" value="rRNA_Ade_Mease_Trfase_CS"/>
</dbReference>
<name>A0A562RD05_9BACT</name>
<feature type="binding site" evidence="7 8">
    <location>
        <position position="22"/>
    </location>
    <ligand>
        <name>S-adenosyl-L-methionine</name>
        <dbReference type="ChEBI" id="CHEBI:59789"/>
    </ligand>
</feature>
<reference evidence="10 11" key="1">
    <citation type="submission" date="2019-07" db="EMBL/GenBank/DDBJ databases">
        <title>Genome sequencing of 100 strains of the haloalkaliphilic chemolithoautotrophic sulfur-oxidizing bacterium Thioalkalivibrio.</title>
        <authorList>
            <person name="Muyzer G."/>
        </authorList>
    </citation>
    <scope>NUCLEOTIDE SEQUENCE [LARGE SCALE GENOMIC DNA]</scope>
    <source>
        <strain evidence="10 11">ASO4-4</strain>
    </source>
</reference>
<dbReference type="InterPro" id="IPR001737">
    <property type="entry name" value="KsgA/Erm"/>
</dbReference>
<accession>A0A562RD05</accession>
<keyword evidence="11" id="KW-1185">Reference proteome</keyword>
<evidence type="ECO:0000256" key="5">
    <source>
        <dbReference type="ARBA" id="ARBA00022691"/>
    </source>
</evidence>
<keyword evidence="3 7" id="KW-0489">Methyltransferase</keyword>
<evidence type="ECO:0000256" key="3">
    <source>
        <dbReference type="ARBA" id="ARBA00022603"/>
    </source>
</evidence>
<evidence type="ECO:0000313" key="10">
    <source>
        <dbReference type="EMBL" id="TWI66898.1"/>
    </source>
</evidence>
<dbReference type="AlphaFoldDB" id="A0A562RD05"/>
<dbReference type="PANTHER" id="PTHR11727:SF7">
    <property type="entry name" value="DIMETHYLADENOSINE TRANSFERASE-RELATED"/>
    <property type="match status" value="1"/>
</dbReference>
<dbReference type="PANTHER" id="PTHR11727">
    <property type="entry name" value="DIMETHYLADENOSINE TRANSFERASE"/>
    <property type="match status" value="1"/>
</dbReference>
<feature type="domain" description="Ribosomal RNA adenine methylase transferase N-terminal" evidence="9">
    <location>
        <begin position="33"/>
        <end position="205"/>
    </location>
</feature>
<comment type="caution">
    <text evidence="10">The sequence shown here is derived from an EMBL/GenBank/DDBJ whole genome shotgun (WGS) entry which is preliminary data.</text>
</comment>
<gene>
    <name evidence="7" type="primary">rsmA</name>
    <name evidence="7" type="synonym">ksgA</name>
    <name evidence="10" type="ORF">LZ24_02855</name>
</gene>
<dbReference type="Gene3D" id="1.10.8.100">
    <property type="entry name" value="Ribosomal RNA adenine dimethylase-like, domain 2"/>
    <property type="match status" value="1"/>
</dbReference>
<keyword evidence="5 7" id="KW-0949">S-adenosyl-L-methionine</keyword>
<dbReference type="GO" id="GO:0003723">
    <property type="term" value="F:RNA binding"/>
    <property type="evidence" value="ECO:0007669"/>
    <property type="project" value="UniProtKB-UniRule"/>
</dbReference>
<dbReference type="RefSeq" id="WP_144686214.1">
    <property type="nucleotide sequence ID" value="NZ_VLLC01000029.1"/>
</dbReference>
<comment type="caution">
    <text evidence="7 8">Lacks conserved residue(s) required for the propagation of feature annotation.</text>
</comment>
<dbReference type="Gene3D" id="3.40.50.150">
    <property type="entry name" value="Vaccinia Virus protein VP39"/>
    <property type="match status" value="1"/>
</dbReference>
<feature type="binding site" evidence="7 8">
    <location>
        <position position="24"/>
    </location>
    <ligand>
        <name>S-adenosyl-L-methionine</name>
        <dbReference type="ChEBI" id="CHEBI:59789"/>
    </ligand>
</feature>
<dbReference type="Proteomes" id="UP000318307">
    <property type="component" value="Unassembled WGS sequence"/>
</dbReference>
<dbReference type="EC" id="2.1.1.182" evidence="7"/>
<keyword evidence="2 7" id="KW-0698">rRNA processing</keyword>
<dbReference type="PROSITE" id="PS51689">
    <property type="entry name" value="SAM_RNA_A_N6_MT"/>
    <property type="match status" value="1"/>
</dbReference>
<keyword evidence="4 7" id="KW-0808">Transferase</keyword>
<keyword evidence="1 7" id="KW-0963">Cytoplasm</keyword>
<dbReference type="SUPFAM" id="SSF53335">
    <property type="entry name" value="S-adenosyl-L-methionine-dependent methyltransferases"/>
    <property type="match status" value="1"/>
</dbReference>
<evidence type="ECO:0000256" key="1">
    <source>
        <dbReference type="ARBA" id="ARBA00022490"/>
    </source>
</evidence>
<evidence type="ECO:0000256" key="6">
    <source>
        <dbReference type="ARBA" id="ARBA00022884"/>
    </source>
</evidence>
<dbReference type="InterPro" id="IPR020598">
    <property type="entry name" value="rRNA_Ade_methylase_Trfase_N"/>
</dbReference>
<evidence type="ECO:0000256" key="2">
    <source>
        <dbReference type="ARBA" id="ARBA00022552"/>
    </source>
</evidence>
<organism evidence="10 11">
    <name type="scientific">Desulfobotulus alkaliphilus</name>
    <dbReference type="NCBI Taxonomy" id="622671"/>
    <lineage>
        <taxon>Bacteria</taxon>
        <taxon>Pseudomonadati</taxon>
        <taxon>Thermodesulfobacteriota</taxon>
        <taxon>Desulfobacteria</taxon>
        <taxon>Desulfobacterales</taxon>
        <taxon>Desulfobacteraceae</taxon>
        <taxon>Desulfobotulus</taxon>
    </lineage>
</organism>
<evidence type="ECO:0000259" key="9">
    <source>
        <dbReference type="SMART" id="SM00650"/>
    </source>
</evidence>
<evidence type="ECO:0000256" key="8">
    <source>
        <dbReference type="PROSITE-ProRule" id="PRU01026"/>
    </source>
</evidence>
<dbReference type="InterPro" id="IPR023165">
    <property type="entry name" value="rRNA_Ade_diMease-like_C"/>
</dbReference>
<dbReference type="NCBIfam" id="TIGR00755">
    <property type="entry name" value="ksgA"/>
    <property type="match status" value="1"/>
</dbReference>
<evidence type="ECO:0000256" key="7">
    <source>
        <dbReference type="HAMAP-Rule" id="MF_00607"/>
    </source>
</evidence>
<dbReference type="GO" id="GO:0052908">
    <property type="term" value="F:16S rRNA (adenine(1518)-N(6)/adenine(1519)-N(6))-dimethyltransferase activity"/>
    <property type="evidence" value="ECO:0007669"/>
    <property type="project" value="UniProtKB-EC"/>
</dbReference>
<comment type="subcellular location">
    <subcellularLocation>
        <location evidence="7">Cytoplasm</location>
    </subcellularLocation>
</comment>
<evidence type="ECO:0000256" key="4">
    <source>
        <dbReference type="ARBA" id="ARBA00022679"/>
    </source>
</evidence>
<dbReference type="SMART" id="SM00650">
    <property type="entry name" value="rADc"/>
    <property type="match status" value="1"/>
</dbReference>
<sequence length="282" mass="31390">MTAPQTLLKAWNLKPKKEMGQNFLTDPSTPEMILDRAGIREACGQTIIEIGPGLGAMTLPAARRAAHVHAIELDREIIPLLETEIRVADCKNVTVHSGSILKVDLEPMLAEGRNTLVIGNLPYNISSQILIRLLAFRHRIARGVFMLQTEMAERIVAAPGSRDYGRLSVAMQYCGSVRILTSVKAHLFYPKPKVDSSIIEVTFTEKPVLQAKNEKLFFDVVRAAFGLRRKTLRNSLASGLKELTPQNAEKLLTEAGIDPRRRAETLTVAEFVRLTDCFIGYR</sequence>
<feature type="binding site" evidence="7 8">
    <location>
        <position position="51"/>
    </location>
    <ligand>
        <name>S-adenosyl-L-methionine</name>
        <dbReference type="ChEBI" id="CHEBI:59789"/>
    </ligand>
</feature>
<dbReference type="GO" id="GO:0005829">
    <property type="term" value="C:cytosol"/>
    <property type="evidence" value="ECO:0007669"/>
    <property type="project" value="TreeGrafter"/>
</dbReference>
<dbReference type="OrthoDB" id="9814755at2"/>
<dbReference type="PROSITE" id="PS01131">
    <property type="entry name" value="RRNA_A_DIMETH"/>
    <property type="match status" value="1"/>
</dbReference>
<dbReference type="InterPro" id="IPR029063">
    <property type="entry name" value="SAM-dependent_MTases_sf"/>
</dbReference>
<proteinExistence type="inferred from homology"/>
<dbReference type="InterPro" id="IPR011530">
    <property type="entry name" value="rRNA_adenine_dimethylase"/>
</dbReference>
<dbReference type="Pfam" id="PF00398">
    <property type="entry name" value="RrnaAD"/>
    <property type="match status" value="1"/>
</dbReference>
<dbReference type="FunFam" id="1.10.8.100:FF:000001">
    <property type="entry name" value="Ribosomal RNA small subunit methyltransferase A"/>
    <property type="match status" value="1"/>
</dbReference>
<comment type="function">
    <text evidence="7">Specifically dimethylates two adjacent adenosines (A1518 and A1519) in the loop of a conserved hairpin near the 3'-end of 16S rRNA in the 30S particle. May play a critical role in biogenesis of 30S subunits.</text>
</comment>
<feature type="binding site" evidence="7 8">
    <location>
        <position position="72"/>
    </location>
    <ligand>
        <name>S-adenosyl-L-methionine</name>
        <dbReference type="ChEBI" id="CHEBI:59789"/>
    </ligand>
</feature>
<keyword evidence="6 7" id="KW-0694">RNA-binding</keyword>
<protein>
    <recommendedName>
        <fullName evidence="7">Ribosomal RNA small subunit methyltransferase A</fullName>
        <ecNumber evidence="7">2.1.1.182</ecNumber>
    </recommendedName>
    <alternativeName>
        <fullName evidence="7">16S rRNA (adenine(1518)-N(6)/adenine(1519)-N(6))-dimethyltransferase</fullName>
    </alternativeName>
    <alternativeName>
        <fullName evidence="7">16S rRNA dimethyladenosine transferase</fullName>
    </alternativeName>
    <alternativeName>
        <fullName evidence="7">16S rRNA dimethylase</fullName>
    </alternativeName>
    <alternativeName>
        <fullName evidence="7">S-adenosylmethionine-6-N', N'-adenosyl(rRNA) dimethyltransferase</fullName>
    </alternativeName>
</protein>
<feature type="binding site" evidence="7 8">
    <location>
        <position position="120"/>
    </location>
    <ligand>
        <name>S-adenosyl-L-methionine</name>
        <dbReference type="ChEBI" id="CHEBI:59789"/>
    </ligand>
</feature>
<evidence type="ECO:0000313" key="11">
    <source>
        <dbReference type="Proteomes" id="UP000318307"/>
    </source>
</evidence>
<comment type="similarity">
    <text evidence="7">Belongs to the class I-like SAM-binding methyltransferase superfamily. rRNA adenine N(6)-methyltransferase family. RsmA subfamily.</text>
</comment>
<dbReference type="EMBL" id="VLLC01000029">
    <property type="protein sequence ID" value="TWI66898.1"/>
    <property type="molecule type" value="Genomic_DNA"/>
</dbReference>
<dbReference type="HAMAP" id="MF_00607">
    <property type="entry name" value="16SrRNA_methyltr_A"/>
    <property type="match status" value="1"/>
</dbReference>
<comment type="catalytic activity">
    <reaction evidence="7">
        <text>adenosine(1518)/adenosine(1519) in 16S rRNA + 4 S-adenosyl-L-methionine = N(6)-dimethyladenosine(1518)/N(6)-dimethyladenosine(1519) in 16S rRNA + 4 S-adenosyl-L-homocysteine + 4 H(+)</text>
        <dbReference type="Rhea" id="RHEA:19609"/>
        <dbReference type="Rhea" id="RHEA-COMP:10232"/>
        <dbReference type="Rhea" id="RHEA-COMP:10233"/>
        <dbReference type="ChEBI" id="CHEBI:15378"/>
        <dbReference type="ChEBI" id="CHEBI:57856"/>
        <dbReference type="ChEBI" id="CHEBI:59789"/>
        <dbReference type="ChEBI" id="CHEBI:74411"/>
        <dbReference type="ChEBI" id="CHEBI:74493"/>
        <dbReference type="EC" id="2.1.1.182"/>
    </reaction>
</comment>